<dbReference type="PANTHER" id="PTHR21705">
    <property type="entry name" value="RAI16 PROTEIN-RELATED"/>
    <property type="match status" value="1"/>
</dbReference>
<feature type="domain" description="FHF complex subunit HOOK-interacting protein C-terminal" evidence="3">
    <location>
        <begin position="588"/>
        <end position="680"/>
    </location>
</feature>
<dbReference type="Pfam" id="PF10257">
    <property type="entry name" value="RAI16-like"/>
    <property type="match status" value="1"/>
</dbReference>
<dbReference type="InterPro" id="IPR045669">
    <property type="entry name" value="FHIP_C"/>
</dbReference>
<feature type="region of interest" description="Disordered" evidence="2">
    <location>
        <begin position="468"/>
        <end position="497"/>
    </location>
</feature>
<organism evidence="4 5">
    <name type="scientific">Oryzias sinensis</name>
    <name type="common">Chinese medaka</name>
    <dbReference type="NCBI Taxonomy" id="183150"/>
    <lineage>
        <taxon>Eukaryota</taxon>
        <taxon>Metazoa</taxon>
        <taxon>Chordata</taxon>
        <taxon>Craniata</taxon>
        <taxon>Vertebrata</taxon>
        <taxon>Euteleostomi</taxon>
        <taxon>Actinopterygii</taxon>
        <taxon>Neopterygii</taxon>
        <taxon>Teleostei</taxon>
        <taxon>Neoteleostei</taxon>
        <taxon>Acanthomorphata</taxon>
        <taxon>Ovalentaria</taxon>
        <taxon>Atherinomorphae</taxon>
        <taxon>Beloniformes</taxon>
        <taxon>Adrianichthyidae</taxon>
        <taxon>Oryziinae</taxon>
        <taxon>Oryzias</taxon>
    </lineage>
</organism>
<evidence type="ECO:0000256" key="2">
    <source>
        <dbReference type="SAM" id="MobiDB-lite"/>
    </source>
</evidence>
<evidence type="ECO:0000259" key="3">
    <source>
        <dbReference type="Pfam" id="PF19314"/>
    </source>
</evidence>
<feature type="compositionally biased region" description="Acidic residues" evidence="2">
    <location>
        <begin position="477"/>
        <end position="490"/>
    </location>
</feature>
<dbReference type="InterPro" id="IPR016024">
    <property type="entry name" value="ARM-type_fold"/>
</dbReference>
<keyword evidence="5" id="KW-1185">Reference proteome</keyword>
<evidence type="ECO:0000313" key="4">
    <source>
        <dbReference type="Ensembl" id="ENSOSIP00000019074.1"/>
    </source>
</evidence>
<dbReference type="AlphaFoldDB" id="A0A8C7XV87"/>
<dbReference type="Pfam" id="PF19314">
    <property type="entry name" value="DUF5917"/>
    <property type="match status" value="1"/>
</dbReference>
<accession>A0A8C7XV87</accession>
<evidence type="ECO:0000313" key="5">
    <source>
        <dbReference type="Proteomes" id="UP000694383"/>
    </source>
</evidence>
<feature type="region of interest" description="Disordered" evidence="2">
    <location>
        <begin position="196"/>
        <end position="233"/>
    </location>
</feature>
<proteinExistence type="inferred from homology"/>
<dbReference type="PANTHER" id="PTHR21705:SF9">
    <property type="entry name" value="FHF COMPLEX SUBUNIT HOOK-INTERACTING PROTEIN 2B"/>
    <property type="match status" value="1"/>
</dbReference>
<protein>
    <submittedName>
        <fullName evidence="4">FHF complex subunit HOOK interacting protein 2B</fullName>
    </submittedName>
</protein>
<dbReference type="SUPFAM" id="SSF48371">
    <property type="entry name" value="ARM repeat"/>
    <property type="match status" value="1"/>
</dbReference>
<reference evidence="4" key="2">
    <citation type="submission" date="2025-09" db="UniProtKB">
        <authorList>
            <consortium name="Ensembl"/>
        </authorList>
    </citation>
    <scope>IDENTIFICATION</scope>
</reference>
<dbReference type="Ensembl" id="ENSOSIT00000020149.1">
    <property type="protein sequence ID" value="ENSOSIP00000019074.1"/>
    <property type="gene ID" value="ENSOSIG00000010293.1"/>
</dbReference>
<comment type="similarity">
    <text evidence="1">Belongs to the FHIP family.</text>
</comment>
<name>A0A8C7XV87_9TELE</name>
<sequence>MEAFGKLTSMLLNALETREPTADLLDSFVDNWKSVTNYYIETTDDSRPVGQTDIPWRLRQMLDILVYEEKQQAVEDMGPCLEYLLQHKLLETLSTLAKAQYPPGMLQQVLIFFWKLLSQMQKPLLQLVNVYRPVQKLIRLCGLPGSLTQKEEAQFLFAVCSAVRKDLEVLGYVLEVRKRSGLCVSVPAASEPLTRFLQPPDQQLRTPASNQNPAPPLLPQLAESNPVPPAARRSSPVFPENGLIWALMKLTSSQRASVRLKARQSLLLLSGLPGGPSAELLSADTQLAELLAGRLQELHALLPADTLDAAALQSWPHTPWSADDKSECADDLRSFFMWLDFLDQLTSEAPQVLAVKVARCFHRAWLLSSLHPQLIHTCEQVVLGSTAVLCAVVRLLTSSSLLDQLVHFLLKTPPLMPLLLQRCDHISDQISMTSLCLVEELLQKPHRDILDALVLSFLQSRSYLSAGQEDRAVDGSESGEDSQDLEDDPFFSDTLSDPQLLPPPLPDSCSAPPPSPPAGLGSTADIVNSFLCLVPVQVRSSQLLQEGGYESYVHDAHTWVTQCQTLSLSWDWPQALPCPSGEEAHFFEGPLLKVLFDRLGRILEQPYELNLQLTAVLSRLAAYGHPLLHEYLLDPYIPLSPCSRSLFSVLIRVMGEMMQRIQQIPDLPDRLLNTRRDLLGMSHNNGQEHLTLLKGIIVLEEFCKELAAIAFVKLPVEKDLPASPGCGSDRPQVETSTDTP</sequence>
<evidence type="ECO:0000256" key="1">
    <source>
        <dbReference type="ARBA" id="ARBA00024336"/>
    </source>
</evidence>
<dbReference type="InterPro" id="IPR019384">
    <property type="entry name" value="FHIP"/>
</dbReference>
<dbReference type="Proteomes" id="UP000694383">
    <property type="component" value="Unplaced"/>
</dbReference>
<dbReference type="GeneTree" id="ENSGT00950000182936"/>
<dbReference type="InterPro" id="IPR045668">
    <property type="entry name" value="FHIP_KELAA_motif"/>
</dbReference>
<dbReference type="Pfam" id="PF19311">
    <property type="entry name" value="KELAA"/>
    <property type="match status" value="1"/>
</dbReference>
<reference evidence="4" key="1">
    <citation type="submission" date="2025-08" db="UniProtKB">
        <authorList>
            <consortium name="Ensembl"/>
        </authorList>
    </citation>
    <scope>IDENTIFICATION</scope>
</reference>